<dbReference type="AlphaFoldDB" id="A0AA36JFE6"/>
<feature type="compositionally biased region" description="Basic and acidic residues" evidence="1">
    <location>
        <begin position="606"/>
        <end position="616"/>
    </location>
</feature>
<feature type="region of interest" description="Disordered" evidence="1">
    <location>
        <begin position="123"/>
        <end position="145"/>
    </location>
</feature>
<evidence type="ECO:0000313" key="2">
    <source>
        <dbReference type="EMBL" id="CAJ1405220.1"/>
    </source>
</evidence>
<feature type="region of interest" description="Disordered" evidence="1">
    <location>
        <begin position="563"/>
        <end position="629"/>
    </location>
</feature>
<proteinExistence type="predicted"/>
<name>A0AA36JFE6_9DINO</name>
<organism evidence="2 3">
    <name type="scientific">Effrenium voratum</name>
    <dbReference type="NCBI Taxonomy" id="2562239"/>
    <lineage>
        <taxon>Eukaryota</taxon>
        <taxon>Sar</taxon>
        <taxon>Alveolata</taxon>
        <taxon>Dinophyceae</taxon>
        <taxon>Suessiales</taxon>
        <taxon>Symbiodiniaceae</taxon>
        <taxon>Effrenium</taxon>
    </lineage>
</organism>
<feature type="compositionally biased region" description="Low complexity" evidence="1">
    <location>
        <begin position="570"/>
        <end position="585"/>
    </location>
</feature>
<feature type="compositionally biased region" description="Basic and acidic residues" evidence="1">
    <location>
        <begin position="506"/>
        <end position="519"/>
    </location>
</feature>
<feature type="compositionally biased region" description="Acidic residues" evidence="1">
    <location>
        <begin position="617"/>
        <end position="627"/>
    </location>
</feature>
<feature type="region of interest" description="Disordered" evidence="1">
    <location>
        <begin position="429"/>
        <end position="519"/>
    </location>
</feature>
<dbReference type="Proteomes" id="UP001178507">
    <property type="component" value="Unassembled WGS sequence"/>
</dbReference>
<comment type="caution">
    <text evidence="2">The sequence shown here is derived from an EMBL/GenBank/DDBJ whole genome shotgun (WGS) entry which is preliminary data.</text>
</comment>
<feature type="region of interest" description="Disordered" evidence="1">
    <location>
        <begin position="265"/>
        <end position="285"/>
    </location>
</feature>
<protein>
    <submittedName>
        <fullName evidence="2">Uncharacterized protein</fullName>
    </submittedName>
</protein>
<accession>A0AA36JFE6</accession>
<keyword evidence="3" id="KW-1185">Reference proteome</keyword>
<reference evidence="2" key="1">
    <citation type="submission" date="2023-08" db="EMBL/GenBank/DDBJ databases">
        <authorList>
            <person name="Chen Y."/>
            <person name="Shah S."/>
            <person name="Dougan E. K."/>
            <person name="Thang M."/>
            <person name="Chan C."/>
        </authorList>
    </citation>
    <scope>NUCLEOTIDE SEQUENCE</scope>
</reference>
<evidence type="ECO:0000313" key="3">
    <source>
        <dbReference type="Proteomes" id="UP001178507"/>
    </source>
</evidence>
<sequence>MALRRRALAELQRLKASGESELAIETLVFALRAPTWHTFAAFAQRAAEEELQELCANAGEAEHDRLESDAVPAADRDGPDIAADSGTLHRLGGADFAEPNLVASHFDAPDVTAPALAAPEDMMAPDFAAPNSGEPDSATPDLDDFVTSDLAAPNMAAPDMDDLVTPDLAAPSLAAQDLDDFVTSDLAAPKLAAPDPDDLVTPELAAPSLAAPDLDDFVTPDLAPPNLAASDADNLVMPDLAAPSLAAPDLDDFVTSDLAAPNLAAPDPDDLVTPDFAAPNSGQPDSATLDLDDLVTPDLAAPNLPVPDLAAPDLDDLITPDLAAPNLAAPDLNVSDMTMPDFASPNLAETDCTTPDVITSNSVPPNFEELDATKDICTGSSAAKETTSKMPKQGSLYSQFAAPKPDAAAAEAEAELRRERLEMARQRWASIPEHRHGNNKISGEPGASSGSVPEDPEEVRQDQAAGQRPDPLEPMGEPGAPRTLEVPERDSMPLPSFYGGNGATARRGDGGDGRDFGEHLIKTGMPRVEETEPKPDQEAVELVPPIEAEGVESLEPELPAECGQAEVEKASPANAASAGGNDAADWTPSLWRAKSGDEPLMGRSWRAKDLRSKETEAPQEAELETEPIEAGVESLRQERDQHRQQGDFEKALALSQRLVTLAPTGENQLRLAVARLECGGQDQQAFQELKDLQAACAGCQEPLPEEFSNWLRVARHWAVQPDRINHYRCLREGVGAGSN</sequence>
<gene>
    <name evidence="2" type="ORF">EVOR1521_LOCUS27497</name>
</gene>
<evidence type="ECO:0000256" key="1">
    <source>
        <dbReference type="SAM" id="MobiDB-lite"/>
    </source>
</evidence>
<dbReference type="EMBL" id="CAUJNA010003573">
    <property type="protein sequence ID" value="CAJ1405220.1"/>
    <property type="molecule type" value="Genomic_DNA"/>
</dbReference>